<sequence>MTTSVRAAKVKLVVAIAFDLADFVIGRVIGIGTGFDIVLTAIGFALFGWKGLAQAWEVVDVTDQIDGFIPTLTLLALAELREAKKREAQKTA</sequence>
<evidence type="ECO:0000313" key="1">
    <source>
        <dbReference type="EMBL" id="MFC3302507.1"/>
    </source>
</evidence>
<protein>
    <recommendedName>
        <fullName evidence="3">Holin</fullName>
    </recommendedName>
</protein>
<comment type="caution">
    <text evidence="1">The sequence shown here is derived from an EMBL/GenBank/DDBJ whole genome shotgun (WGS) entry which is preliminary data.</text>
</comment>
<reference evidence="2" key="1">
    <citation type="journal article" date="2019" name="Int. J. Syst. Evol. Microbiol.">
        <title>The Global Catalogue of Microorganisms (GCM) 10K type strain sequencing project: providing services to taxonomists for standard genome sequencing and annotation.</title>
        <authorList>
            <consortium name="The Broad Institute Genomics Platform"/>
            <consortium name="The Broad Institute Genome Sequencing Center for Infectious Disease"/>
            <person name="Wu L."/>
            <person name="Ma J."/>
        </authorList>
    </citation>
    <scope>NUCLEOTIDE SEQUENCE [LARGE SCALE GENOMIC DNA]</scope>
    <source>
        <strain evidence="2">KCTC 22245</strain>
    </source>
</reference>
<evidence type="ECO:0008006" key="3">
    <source>
        <dbReference type="Google" id="ProtNLM"/>
    </source>
</evidence>
<accession>A0ABV7MCN0</accession>
<proteinExistence type="predicted"/>
<gene>
    <name evidence="1" type="ORF">ACFONP_07155</name>
</gene>
<organism evidence="1 2">
    <name type="scientific">Parvularcula lutaonensis</name>
    <dbReference type="NCBI Taxonomy" id="491923"/>
    <lineage>
        <taxon>Bacteria</taxon>
        <taxon>Pseudomonadati</taxon>
        <taxon>Pseudomonadota</taxon>
        <taxon>Alphaproteobacteria</taxon>
        <taxon>Parvularculales</taxon>
        <taxon>Parvularculaceae</taxon>
        <taxon>Parvularcula</taxon>
    </lineage>
</organism>
<keyword evidence="2" id="KW-1185">Reference proteome</keyword>
<dbReference type="RefSeq" id="WP_189570819.1">
    <property type="nucleotide sequence ID" value="NZ_BMXU01000001.1"/>
</dbReference>
<dbReference type="Proteomes" id="UP001595607">
    <property type="component" value="Unassembled WGS sequence"/>
</dbReference>
<dbReference type="EMBL" id="JBHRVA010000002">
    <property type="protein sequence ID" value="MFC3302507.1"/>
    <property type="molecule type" value="Genomic_DNA"/>
</dbReference>
<evidence type="ECO:0000313" key="2">
    <source>
        <dbReference type="Proteomes" id="UP001595607"/>
    </source>
</evidence>
<name>A0ABV7MCN0_9PROT</name>